<sequence>MVSNPCGEGIDGEDIGGGGEYGIEDGGNRQPKQPKQELDLRYLSTPLCECKIKADMRVVESDRKPSKGKLYYCCPKNMCDFFSELPKSEENGEDVEEVIATVSGILRVVGSGTGDVNGNYVNRSWVVDCLDLVTLIPQWTGLKLIHQTIFLAKHHF</sequence>
<evidence type="ECO:0000313" key="2">
    <source>
        <dbReference type="EMBL" id="KAG8379489.1"/>
    </source>
</evidence>
<evidence type="ECO:0000256" key="1">
    <source>
        <dbReference type="SAM" id="MobiDB-lite"/>
    </source>
</evidence>
<comment type="caution">
    <text evidence="2">The sequence shown here is derived from an EMBL/GenBank/DDBJ whole genome shotgun (WGS) entry which is preliminary data.</text>
</comment>
<feature type="compositionally biased region" description="Gly residues" evidence="1">
    <location>
        <begin position="15"/>
        <end position="25"/>
    </location>
</feature>
<organism evidence="2 3">
    <name type="scientific">Buddleja alternifolia</name>
    <dbReference type="NCBI Taxonomy" id="168488"/>
    <lineage>
        <taxon>Eukaryota</taxon>
        <taxon>Viridiplantae</taxon>
        <taxon>Streptophyta</taxon>
        <taxon>Embryophyta</taxon>
        <taxon>Tracheophyta</taxon>
        <taxon>Spermatophyta</taxon>
        <taxon>Magnoliopsida</taxon>
        <taxon>eudicotyledons</taxon>
        <taxon>Gunneridae</taxon>
        <taxon>Pentapetalae</taxon>
        <taxon>asterids</taxon>
        <taxon>lamiids</taxon>
        <taxon>Lamiales</taxon>
        <taxon>Scrophulariaceae</taxon>
        <taxon>Buddlejeae</taxon>
        <taxon>Buddleja</taxon>
    </lineage>
</organism>
<gene>
    <name evidence="2" type="ORF">BUALT_Bualt07G0093800</name>
</gene>
<dbReference type="Proteomes" id="UP000826271">
    <property type="component" value="Unassembled WGS sequence"/>
</dbReference>
<feature type="region of interest" description="Disordered" evidence="1">
    <location>
        <begin position="1"/>
        <end position="35"/>
    </location>
</feature>
<name>A0AAV6XH74_9LAMI</name>
<dbReference type="AlphaFoldDB" id="A0AAV6XH74"/>
<protein>
    <submittedName>
        <fullName evidence="2">Uncharacterized protein</fullName>
    </submittedName>
</protein>
<proteinExistence type="predicted"/>
<accession>A0AAV6XH74</accession>
<reference evidence="2" key="1">
    <citation type="submission" date="2019-10" db="EMBL/GenBank/DDBJ databases">
        <authorList>
            <person name="Zhang R."/>
            <person name="Pan Y."/>
            <person name="Wang J."/>
            <person name="Ma R."/>
            <person name="Yu S."/>
        </authorList>
    </citation>
    <scope>NUCLEOTIDE SEQUENCE</scope>
    <source>
        <strain evidence="2">LA-IB0</strain>
        <tissue evidence="2">Leaf</tissue>
    </source>
</reference>
<keyword evidence="3" id="KW-1185">Reference proteome</keyword>
<evidence type="ECO:0000313" key="3">
    <source>
        <dbReference type="Proteomes" id="UP000826271"/>
    </source>
</evidence>
<dbReference type="EMBL" id="WHWC01000007">
    <property type="protein sequence ID" value="KAG8379489.1"/>
    <property type="molecule type" value="Genomic_DNA"/>
</dbReference>